<keyword evidence="1" id="KW-0472">Membrane</keyword>
<dbReference type="EMBL" id="JAMGBB010000001">
    <property type="protein sequence ID" value="MCL6740577.1"/>
    <property type="molecule type" value="Genomic_DNA"/>
</dbReference>
<dbReference type="Proteomes" id="UP001165383">
    <property type="component" value="Unassembled WGS sequence"/>
</dbReference>
<sequence length="204" mass="22282">MEDLTANQVALISTAALLFGGFLGWLGRGAGFVLKRLLTGSPKQERATYLNTVADLGAKLRAHGMTIQEVRKLEDAVQNPSLESSSTANQVVEQLSAEADDSEPEAFQSNMAMKMRTSAAYEVAEAKLNQALMDLRLLVGEHEWECVEAAQGHWQAYRGALEDWALREWDGGTGATLAMQLVGMAETERRADEIAAQVKERASR</sequence>
<dbReference type="RefSeq" id="WP_249915002.1">
    <property type="nucleotide sequence ID" value="NZ_JAMGBB010000001.1"/>
</dbReference>
<name>A0ABT0S8B6_9SPHN</name>
<feature type="transmembrane region" description="Helical" evidence="1">
    <location>
        <begin position="6"/>
        <end position="26"/>
    </location>
</feature>
<comment type="caution">
    <text evidence="2">The sequence shown here is derived from an EMBL/GenBank/DDBJ whole genome shotgun (WGS) entry which is preliminary data.</text>
</comment>
<proteinExistence type="predicted"/>
<evidence type="ECO:0000313" key="3">
    <source>
        <dbReference type="Proteomes" id="UP001165383"/>
    </source>
</evidence>
<evidence type="ECO:0000256" key="1">
    <source>
        <dbReference type="SAM" id="Phobius"/>
    </source>
</evidence>
<keyword evidence="1" id="KW-0812">Transmembrane</keyword>
<organism evidence="2 3">
    <name type="scientific">Sphingomonas brevis</name>
    <dbReference type="NCBI Taxonomy" id="2908206"/>
    <lineage>
        <taxon>Bacteria</taxon>
        <taxon>Pseudomonadati</taxon>
        <taxon>Pseudomonadota</taxon>
        <taxon>Alphaproteobacteria</taxon>
        <taxon>Sphingomonadales</taxon>
        <taxon>Sphingomonadaceae</taxon>
        <taxon>Sphingomonas</taxon>
    </lineage>
</organism>
<evidence type="ECO:0008006" key="4">
    <source>
        <dbReference type="Google" id="ProtNLM"/>
    </source>
</evidence>
<keyword evidence="1" id="KW-1133">Transmembrane helix</keyword>
<protein>
    <recommendedName>
        <fullName evidence="4">DUF1311 domain-containing protein</fullName>
    </recommendedName>
</protein>
<gene>
    <name evidence="2" type="ORF">LZ518_05455</name>
</gene>
<dbReference type="Gene3D" id="1.20.1270.180">
    <property type="match status" value="1"/>
</dbReference>
<evidence type="ECO:0000313" key="2">
    <source>
        <dbReference type="EMBL" id="MCL6740577.1"/>
    </source>
</evidence>
<reference evidence="2" key="1">
    <citation type="submission" date="2022-05" db="EMBL/GenBank/DDBJ databases">
        <authorList>
            <person name="Jo J.-H."/>
            <person name="Im W.-T."/>
        </authorList>
    </citation>
    <scope>NUCLEOTIDE SEQUENCE</scope>
    <source>
        <strain evidence="2">RB56-2</strain>
    </source>
</reference>
<keyword evidence="3" id="KW-1185">Reference proteome</keyword>
<accession>A0ABT0S8B6</accession>